<gene>
    <name evidence="1" type="ORF">J2X78_003143</name>
</gene>
<reference evidence="1" key="1">
    <citation type="submission" date="2023-07" db="EMBL/GenBank/DDBJ databases">
        <title>Sorghum-associated microbial communities from plants grown in Nebraska, USA.</title>
        <authorList>
            <person name="Schachtman D."/>
        </authorList>
    </citation>
    <scope>NUCLEOTIDE SEQUENCE</scope>
    <source>
        <strain evidence="1">2697</strain>
    </source>
</reference>
<proteinExistence type="predicted"/>
<keyword evidence="2" id="KW-1185">Reference proteome</keyword>
<dbReference type="EMBL" id="JAVDTF010000003">
    <property type="protein sequence ID" value="MDR6784569.1"/>
    <property type="molecule type" value="Genomic_DNA"/>
</dbReference>
<sequence>MKRELTLIVLACQKAILEGKIPDEELGQERLTIAKALLAQNYDHDRIVSFMWFLKNFIFIDNQDINHKFDQQIETLTGGKLDMGIIETIKMQERREGKAEGRHEEALEIARELKKEGLSIEFIAKTTKLSVEEVQALKT</sequence>
<evidence type="ECO:0000313" key="1">
    <source>
        <dbReference type="EMBL" id="MDR6784569.1"/>
    </source>
</evidence>
<protein>
    <submittedName>
        <fullName evidence="1">Transposase YdaD</fullName>
    </submittedName>
</protein>
<organism evidence="1 2">
    <name type="scientific">Pedobacter africanus</name>
    <dbReference type="NCBI Taxonomy" id="151894"/>
    <lineage>
        <taxon>Bacteria</taxon>
        <taxon>Pseudomonadati</taxon>
        <taxon>Bacteroidota</taxon>
        <taxon>Sphingobacteriia</taxon>
        <taxon>Sphingobacteriales</taxon>
        <taxon>Sphingobacteriaceae</taxon>
        <taxon>Pedobacter</taxon>
    </lineage>
</organism>
<dbReference type="Proteomes" id="UP001246858">
    <property type="component" value="Unassembled WGS sequence"/>
</dbReference>
<name>A0ACC6KYZ1_9SPHI</name>
<comment type="caution">
    <text evidence="1">The sequence shown here is derived from an EMBL/GenBank/DDBJ whole genome shotgun (WGS) entry which is preliminary data.</text>
</comment>
<accession>A0ACC6KYZ1</accession>
<evidence type="ECO:0000313" key="2">
    <source>
        <dbReference type="Proteomes" id="UP001246858"/>
    </source>
</evidence>